<keyword evidence="2" id="KW-0479">Metal-binding</keyword>
<dbReference type="AlphaFoldDB" id="A0A8J5I4K4"/>
<sequence>MYSPSRSTLAIFLSLSSYNLFTPSCRPIARLYWIFLHDGVNKNPPPLMQNPIANSPTKPKTFGDSQSSSCLLQEHRTQCQAADVDPTEGAPRKVLVGGEIVSANWIEAEYHSGGVASPGSGVGGRGRRRISNNFVVTETAPFLMACGLCKRCLGSGRDTFMYRRAADGDEHEGGALKLKLSVFRDGGGGRGGAELLGRVRVHVLHSEEATSPE</sequence>
<evidence type="ECO:0000256" key="2">
    <source>
        <dbReference type="ARBA" id="ARBA00022723"/>
    </source>
</evidence>
<comment type="caution">
    <text evidence="5">The sequence shown here is derived from an EMBL/GenBank/DDBJ whole genome shotgun (WGS) entry which is preliminary data.</text>
</comment>
<comment type="similarity">
    <text evidence="1">Belongs to the FLZ family.</text>
</comment>
<evidence type="ECO:0000256" key="1">
    <source>
        <dbReference type="ARBA" id="ARBA00009374"/>
    </source>
</evidence>
<dbReference type="Pfam" id="PF04570">
    <property type="entry name" value="zf-FLZ"/>
    <property type="match status" value="1"/>
</dbReference>
<dbReference type="InterPro" id="IPR007650">
    <property type="entry name" value="Zf-FLZ_dom"/>
</dbReference>
<feature type="domain" description="FLZ-type" evidence="4">
    <location>
        <begin position="141"/>
        <end position="213"/>
    </location>
</feature>
<evidence type="ECO:0000259" key="4">
    <source>
        <dbReference type="PROSITE" id="PS51795"/>
    </source>
</evidence>
<name>A0A8J5I4K4_ZINOF</name>
<evidence type="ECO:0000256" key="3">
    <source>
        <dbReference type="PROSITE-ProRule" id="PRU01131"/>
    </source>
</evidence>
<reference evidence="5 6" key="1">
    <citation type="submission" date="2020-08" db="EMBL/GenBank/DDBJ databases">
        <title>Plant Genome Project.</title>
        <authorList>
            <person name="Zhang R.-G."/>
        </authorList>
    </citation>
    <scope>NUCLEOTIDE SEQUENCE [LARGE SCALE GENOMIC DNA]</scope>
    <source>
        <tissue evidence="5">Rhizome</tissue>
    </source>
</reference>
<accession>A0A8J5I4K4</accession>
<dbReference type="GO" id="GO:0046872">
    <property type="term" value="F:metal ion binding"/>
    <property type="evidence" value="ECO:0007669"/>
    <property type="project" value="UniProtKB-KW"/>
</dbReference>
<feature type="zinc finger region" description="FLZ-type" evidence="3">
    <location>
        <begin position="141"/>
        <end position="213"/>
    </location>
</feature>
<dbReference type="EMBL" id="JACMSC010000001">
    <property type="protein sequence ID" value="KAG6535464.1"/>
    <property type="molecule type" value="Genomic_DNA"/>
</dbReference>
<organism evidence="5 6">
    <name type="scientific">Zingiber officinale</name>
    <name type="common">Ginger</name>
    <name type="synonym">Amomum zingiber</name>
    <dbReference type="NCBI Taxonomy" id="94328"/>
    <lineage>
        <taxon>Eukaryota</taxon>
        <taxon>Viridiplantae</taxon>
        <taxon>Streptophyta</taxon>
        <taxon>Embryophyta</taxon>
        <taxon>Tracheophyta</taxon>
        <taxon>Spermatophyta</taxon>
        <taxon>Magnoliopsida</taxon>
        <taxon>Liliopsida</taxon>
        <taxon>Zingiberales</taxon>
        <taxon>Zingiberaceae</taxon>
        <taxon>Zingiber</taxon>
    </lineage>
</organism>
<evidence type="ECO:0000313" key="6">
    <source>
        <dbReference type="Proteomes" id="UP000734854"/>
    </source>
</evidence>
<evidence type="ECO:0000313" key="5">
    <source>
        <dbReference type="EMBL" id="KAG6535464.1"/>
    </source>
</evidence>
<dbReference type="PROSITE" id="PS51795">
    <property type="entry name" value="ZF_FLZ"/>
    <property type="match status" value="1"/>
</dbReference>
<gene>
    <name evidence="5" type="ORF">ZIOFF_000464</name>
</gene>
<keyword evidence="6" id="KW-1185">Reference proteome</keyword>
<protein>
    <recommendedName>
        <fullName evidence="4">FLZ-type domain-containing protein</fullName>
    </recommendedName>
</protein>
<proteinExistence type="inferred from homology"/>
<dbReference type="Proteomes" id="UP000734854">
    <property type="component" value="Unassembled WGS sequence"/>
</dbReference>